<dbReference type="PANTHER" id="PTHR34071:SF2">
    <property type="entry name" value="FLAVIN-NUCLEOTIDE-BINDING PROTEIN"/>
    <property type="match status" value="1"/>
</dbReference>
<gene>
    <name evidence="1" type="ORF">Ctaglu_01110</name>
</gene>
<dbReference type="Pfam" id="PF12900">
    <property type="entry name" value="Pyridox_ox_2"/>
    <property type="match status" value="1"/>
</dbReference>
<evidence type="ECO:0000313" key="2">
    <source>
        <dbReference type="Proteomes" id="UP000287872"/>
    </source>
</evidence>
<sequence length="173" mass="20219">MYEIYVTLKNIICRKDSELYMKTMRRIERQMNEMEVLDLLKKGEYGILSTCDEDNQPYGIPLSYVLIDKNIYIHCAGVGTKIDNISVNDKVSFTVVGKTKVLKEQFSVEYESVVAFGRAIRLAEEEKYEPLMEFIRKYSPEFIEEGQLYIDKAKKITTLIKIEIYSFSGKHRI</sequence>
<dbReference type="SUPFAM" id="SSF50475">
    <property type="entry name" value="FMN-binding split barrel"/>
    <property type="match status" value="1"/>
</dbReference>
<comment type="caution">
    <text evidence="1">The sequence shown here is derived from an EMBL/GenBank/DDBJ whole genome shotgun (WGS) entry which is preliminary data.</text>
</comment>
<protein>
    <submittedName>
        <fullName evidence="1">MFS transporter</fullName>
    </submittedName>
</protein>
<organism evidence="1 2">
    <name type="scientific">Clostridium tagluense</name>
    <dbReference type="NCBI Taxonomy" id="360422"/>
    <lineage>
        <taxon>Bacteria</taxon>
        <taxon>Bacillati</taxon>
        <taxon>Bacillota</taxon>
        <taxon>Clostridia</taxon>
        <taxon>Eubacteriales</taxon>
        <taxon>Clostridiaceae</taxon>
        <taxon>Clostridium</taxon>
    </lineage>
</organism>
<dbReference type="InterPro" id="IPR024747">
    <property type="entry name" value="Pyridox_Oxase-rel"/>
</dbReference>
<dbReference type="AlphaFoldDB" id="A0A401UG29"/>
<dbReference type="Gene3D" id="2.30.110.10">
    <property type="entry name" value="Electron Transport, Fmn-binding Protein, Chain A"/>
    <property type="match status" value="1"/>
</dbReference>
<keyword evidence="2" id="KW-1185">Reference proteome</keyword>
<dbReference type="InterPro" id="IPR012349">
    <property type="entry name" value="Split_barrel_FMN-bd"/>
</dbReference>
<accession>A0A401UG29</accession>
<dbReference type="Proteomes" id="UP000287872">
    <property type="component" value="Unassembled WGS sequence"/>
</dbReference>
<proteinExistence type="predicted"/>
<dbReference type="EMBL" id="BHYK01000001">
    <property type="protein sequence ID" value="GCD08488.1"/>
    <property type="molecule type" value="Genomic_DNA"/>
</dbReference>
<reference evidence="1 2" key="1">
    <citation type="submission" date="2018-11" db="EMBL/GenBank/DDBJ databases">
        <title>Genome sequencing and assembly of Clostridium tagluense strain A121.</title>
        <authorList>
            <person name="Murakami T."/>
            <person name="Segawa T."/>
            <person name="Shcherbakova V.A."/>
            <person name="Mori H."/>
            <person name="Yoshimura Y."/>
        </authorList>
    </citation>
    <scope>NUCLEOTIDE SEQUENCE [LARGE SCALE GENOMIC DNA]</scope>
    <source>
        <strain evidence="1 2">A121</strain>
    </source>
</reference>
<evidence type="ECO:0000313" key="1">
    <source>
        <dbReference type="EMBL" id="GCD08488.1"/>
    </source>
</evidence>
<dbReference type="PANTHER" id="PTHR34071">
    <property type="entry name" value="5-NITROIMIDAZOLE ANTIBIOTICS RESISTANCE PROTEIN, NIMA-FAMILY-RELATED PROTEIN-RELATED"/>
    <property type="match status" value="1"/>
</dbReference>
<name>A0A401UG29_9CLOT</name>